<evidence type="ECO:0000256" key="13">
    <source>
        <dbReference type="ARBA" id="ARBA00023102"/>
    </source>
</evidence>
<dbReference type="GO" id="GO:0003879">
    <property type="term" value="F:ATP phosphoribosyltransferase activity"/>
    <property type="evidence" value="ECO:0007669"/>
    <property type="project" value="UniProtKB-EC"/>
</dbReference>
<dbReference type="InterPro" id="IPR020621">
    <property type="entry name" value="ATP-PRT_HisG_long"/>
</dbReference>
<proteinExistence type="inferred from homology"/>
<keyword evidence="12" id="KW-0067">ATP-binding</keyword>
<evidence type="ECO:0000256" key="8">
    <source>
        <dbReference type="ARBA" id="ARBA00022605"/>
    </source>
</evidence>
<dbReference type="GO" id="GO:0005737">
    <property type="term" value="C:cytoplasm"/>
    <property type="evidence" value="ECO:0007669"/>
    <property type="project" value="UniProtKB-SubCell"/>
</dbReference>
<dbReference type="InterPro" id="IPR001348">
    <property type="entry name" value="ATP_PRibTrfase_HisG"/>
</dbReference>
<evidence type="ECO:0000256" key="1">
    <source>
        <dbReference type="ARBA" id="ARBA00000915"/>
    </source>
</evidence>
<comment type="caution">
    <text evidence="16">The sequence shown here is derived from an EMBL/GenBank/DDBJ whole genome shotgun (WGS) entry which is preliminary data.</text>
</comment>
<comment type="subcellular location">
    <subcellularLocation>
        <location evidence="2">Cytoplasm</location>
    </subcellularLocation>
</comment>
<keyword evidence="17" id="KW-1185">Reference proteome</keyword>
<dbReference type="Proteomes" id="UP000007148">
    <property type="component" value="Unassembled WGS sequence"/>
</dbReference>
<dbReference type="STRING" id="1109443.G4THL1"/>
<keyword evidence="10 16" id="KW-0808">Transferase</keyword>
<keyword evidence="8" id="KW-0028">Amino-acid biosynthesis</keyword>
<dbReference type="PANTHER" id="PTHR21403">
    <property type="entry name" value="ATP PHOSPHORIBOSYLTRANSFERASE ATP-PRTASE"/>
    <property type="match status" value="1"/>
</dbReference>
<dbReference type="OrthoDB" id="2574at2759"/>
<dbReference type="InterPro" id="IPR013820">
    <property type="entry name" value="ATP_PRibTrfase_cat"/>
</dbReference>
<keyword evidence="11" id="KW-0547">Nucleotide-binding</keyword>
<evidence type="ECO:0000256" key="12">
    <source>
        <dbReference type="ARBA" id="ARBA00022840"/>
    </source>
</evidence>
<name>G4THL1_SERID</name>
<sequence length="332" mass="35929">MELLAESMKGRMLFAIPKKGRLYTKSLEMLEGADVKFTRSHRLDVCLVQNHPIALVFLPASDIPRFVAHGNVDMGITGQDTILESNTQDGVTELLKLGFGGCKLQVQVPEKGPIQSVEQLAGKRVVSSYTTLARDYFRELDLRLGLIKKDEKTGEDVGQGTRVEYVGGSVEAACALGLADGIVDLVESGETMRAAGLHAISTVMTTEAVLIKSTNVKHPDLVPLIKRIASRIAGFVASNKYVICQYNVPRELLPVVTKITPGRRAPTISSIEDDGWVAVSAMVEKKIVANVMDQLVEAGAEDTFIIALQNCRVETRFGLPDSPSVDEPGPGI</sequence>
<feature type="domain" description="Histidine biosynthesis HisG C-terminal" evidence="15">
    <location>
        <begin position="239"/>
        <end position="310"/>
    </location>
</feature>
<dbReference type="Gene3D" id="3.30.70.120">
    <property type="match status" value="1"/>
</dbReference>
<protein>
    <recommendedName>
        <fullName evidence="6">ATP phosphoribosyltransferase</fullName>
        <ecNumber evidence="5">2.4.2.17</ecNumber>
    </recommendedName>
</protein>
<keyword evidence="7" id="KW-0963">Cytoplasm</keyword>
<dbReference type="EC" id="2.4.2.17" evidence="5"/>
<dbReference type="PROSITE" id="PS01316">
    <property type="entry name" value="ATP_P_PHORIBOSYLTR"/>
    <property type="match status" value="1"/>
</dbReference>
<dbReference type="OMA" id="YVMMDYD"/>
<comment type="similarity">
    <text evidence="4">Belongs to the ATP phosphoribosyltransferase family.</text>
</comment>
<dbReference type="InterPro" id="IPR018198">
    <property type="entry name" value="ATP_PRibTrfase_CS"/>
</dbReference>
<dbReference type="NCBIfam" id="TIGR00070">
    <property type="entry name" value="hisG"/>
    <property type="match status" value="1"/>
</dbReference>
<comment type="pathway">
    <text evidence="3">Amino-acid biosynthesis; L-histidine biosynthesis; L-histidine from 5-phospho-alpha-D-ribose 1-diphosphate: step 1/9.</text>
</comment>
<dbReference type="InParanoid" id="G4THL1"/>
<dbReference type="PANTHER" id="PTHR21403:SF8">
    <property type="entry name" value="ATP PHOSPHORIBOSYLTRANSFERASE"/>
    <property type="match status" value="1"/>
</dbReference>
<dbReference type="GO" id="GO:0005524">
    <property type="term" value="F:ATP binding"/>
    <property type="evidence" value="ECO:0007669"/>
    <property type="project" value="UniProtKB-KW"/>
</dbReference>
<dbReference type="AlphaFoldDB" id="G4THL1"/>
<organism evidence="16 17">
    <name type="scientific">Serendipita indica (strain DSM 11827)</name>
    <name type="common">Root endophyte fungus</name>
    <name type="synonym">Piriformospora indica</name>
    <dbReference type="NCBI Taxonomy" id="1109443"/>
    <lineage>
        <taxon>Eukaryota</taxon>
        <taxon>Fungi</taxon>
        <taxon>Dikarya</taxon>
        <taxon>Basidiomycota</taxon>
        <taxon>Agaricomycotina</taxon>
        <taxon>Agaricomycetes</taxon>
        <taxon>Sebacinales</taxon>
        <taxon>Serendipitaceae</taxon>
        <taxon>Serendipita</taxon>
    </lineage>
</organism>
<dbReference type="EMBL" id="CAFZ01000095">
    <property type="protein sequence ID" value="CCA70806.1"/>
    <property type="molecule type" value="Genomic_DNA"/>
</dbReference>
<dbReference type="HOGENOM" id="CLU_038115_1_2_1"/>
<evidence type="ECO:0000313" key="17">
    <source>
        <dbReference type="Proteomes" id="UP000007148"/>
    </source>
</evidence>
<evidence type="ECO:0000259" key="15">
    <source>
        <dbReference type="Pfam" id="PF08029"/>
    </source>
</evidence>
<dbReference type="Pfam" id="PF08029">
    <property type="entry name" value="HisG_C"/>
    <property type="match status" value="1"/>
</dbReference>
<accession>G4THL1</accession>
<evidence type="ECO:0000256" key="10">
    <source>
        <dbReference type="ARBA" id="ARBA00022679"/>
    </source>
</evidence>
<feature type="domain" description="ATP phosphoribosyltransferase catalytic" evidence="14">
    <location>
        <begin position="60"/>
        <end position="232"/>
    </location>
</feature>
<dbReference type="GO" id="GO:0000105">
    <property type="term" value="P:L-histidine biosynthetic process"/>
    <property type="evidence" value="ECO:0007669"/>
    <property type="project" value="UniProtKB-UniPathway"/>
</dbReference>
<dbReference type="InterPro" id="IPR013115">
    <property type="entry name" value="HisG_C"/>
</dbReference>
<evidence type="ECO:0000256" key="7">
    <source>
        <dbReference type="ARBA" id="ARBA00022490"/>
    </source>
</evidence>
<dbReference type="FunFam" id="3.40.190.10:FF:000123">
    <property type="entry name" value="HIS1p ATP phosphoribosyltransferase"/>
    <property type="match status" value="1"/>
</dbReference>
<evidence type="ECO:0000256" key="5">
    <source>
        <dbReference type="ARBA" id="ARBA00011946"/>
    </source>
</evidence>
<evidence type="ECO:0000313" key="16">
    <source>
        <dbReference type="EMBL" id="CCA70806.1"/>
    </source>
</evidence>
<evidence type="ECO:0000256" key="11">
    <source>
        <dbReference type="ARBA" id="ARBA00022741"/>
    </source>
</evidence>
<gene>
    <name evidence="16" type="ORF">PIIN_04741</name>
</gene>
<dbReference type="SUPFAM" id="SSF53850">
    <property type="entry name" value="Periplasmic binding protein-like II"/>
    <property type="match status" value="1"/>
</dbReference>
<dbReference type="GO" id="GO:0000287">
    <property type="term" value="F:magnesium ion binding"/>
    <property type="evidence" value="ECO:0007669"/>
    <property type="project" value="InterPro"/>
</dbReference>
<reference evidence="16 17" key="1">
    <citation type="journal article" date="2011" name="PLoS Pathog.">
        <title>Endophytic Life Strategies Decoded by Genome and Transcriptome Analyses of the Mutualistic Root Symbiont Piriformospora indica.</title>
        <authorList>
            <person name="Zuccaro A."/>
            <person name="Lahrmann U."/>
            <person name="Guldener U."/>
            <person name="Langen G."/>
            <person name="Pfiffi S."/>
            <person name="Biedenkopf D."/>
            <person name="Wong P."/>
            <person name="Samans B."/>
            <person name="Grimm C."/>
            <person name="Basiewicz M."/>
            <person name="Murat C."/>
            <person name="Martin F."/>
            <person name="Kogel K.H."/>
        </authorList>
    </citation>
    <scope>NUCLEOTIDE SEQUENCE [LARGE SCALE GENOMIC DNA]</scope>
    <source>
        <strain evidence="16 17">DSM 11827</strain>
    </source>
</reference>
<evidence type="ECO:0000256" key="6">
    <source>
        <dbReference type="ARBA" id="ARBA00020998"/>
    </source>
</evidence>
<keyword evidence="13" id="KW-0368">Histidine biosynthesis</keyword>
<keyword evidence="9 16" id="KW-0328">Glycosyltransferase</keyword>
<dbReference type="Gene3D" id="3.40.190.10">
    <property type="entry name" value="Periplasmic binding protein-like II"/>
    <property type="match status" value="2"/>
</dbReference>
<comment type="catalytic activity">
    <reaction evidence="1">
        <text>1-(5-phospho-beta-D-ribosyl)-ATP + diphosphate = 5-phospho-alpha-D-ribose 1-diphosphate + ATP</text>
        <dbReference type="Rhea" id="RHEA:18473"/>
        <dbReference type="ChEBI" id="CHEBI:30616"/>
        <dbReference type="ChEBI" id="CHEBI:33019"/>
        <dbReference type="ChEBI" id="CHEBI:58017"/>
        <dbReference type="ChEBI" id="CHEBI:73183"/>
        <dbReference type="EC" id="2.4.2.17"/>
    </reaction>
</comment>
<evidence type="ECO:0000256" key="3">
    <source>
        <dbReference type="ARBA" id="ARBA00004667"/>
    </source>
</evidence>
<dbReference type="Pfam" id="PF01634">
    <property type="entry name" value="HisG"/>
    <property type="match status" value="1"/>
</dbReference>
<dbReference type="UniPathway" id="UPA00031">
    <property type="reaction ID" value="UER00006"/>
</dbReference>
<dbReference type="FunFam" id="3.30.70.120:FF:000003">
    <property type="entry name" value="ATP phosphoribosyltransferase"/>
    <property type="match status" value="1"/>
</dbReference>
<evidence type="ECO:0000256" key="9">
    <source>
        <dbReference type="ARBA" id="ARBA00022676"/>
    </source>
</evidence>
<dbReference type="NCBIfam" id="TIGR03455">
    <property type="entry name" value="HisG_C-term"/>
    <property type="match status" value="1"/>
</dbReference>
<dbReference type="eggNOG" id="KOG2831">
    <property type="taxonomic scope" value="Eukaryota"/>
</dbReference>
<evidence type="ECO:0000259" key="14">
    <source>
        <dbReference type="Pfam" id="PF01634"/>
    </source>
</evidence>
<dbReference type="InterPro" id="IPR015867">
    <property type="entry name" value="N-reg_PII/ATP_PRibTrfase_C"/>
</dbReference>
<dbReference type="InterPro" id="IPR011322">
    <property type="entry name" value="N-reg_PII-like_a/b"/>
</dbReference>
<dbReference type="SUPFAM" id="SSF54913">
    <property type="entry name" value="GlnB-like"/>
    <property type="match status" value="1"/>
</dbReference>
<dbReference type="HAMAP" id="MF_00079">
    <property type="entry name" value="HisG_Long"/>
    <property type="match status" value="1"/>
</dbReference>
<dbReference type="FunCoup" id="G4THL1">
    <property type="interactions" value="105"/>
</dbReference>
<evidence type="ECO:0000256" key="2">
    <source>
        <dbReference type="ARBA" id="ARBA00004496"/>
    </source>
</evidence>
<evidence type="ECO:0000256" key="4">
    <source>
        <dbReference type="ARBA" id="ARBA00009372"/>
    </source>
</evidence>